<dbReference type="PANTHER" id="PTHR11040">
    <property type="entry name" value="ZINC/IRON TRANSPORTER"/>
    <property type="match status" value="1"/>
</dbReference>
<dbReference type="PANTHER" id="PTHR11040:SF212">
    <property type="entry name" value="ZINC_IRON PERMEASE"/>
    <property type="match status" value="1"/>
</dbReference>
<dbReference type="EMBL" id="VJMJ01000001">
    <property type="protein sequence ID" value="KAF0745747.1"/>
    <property type="molecule type" value="Genomic_DNA"/>
</dbReference>
<reference evidence="6 7" key="1">
    <citation type="submission" date="2019-07" db="EMBL/GenBank/DDBJ databases">
        <title>Genomics analysis of Aphanomyces spp. identifies a new class of oomycete effector associated with host adaptation.</title>
        <authorList>
            <person name="Gaulin E."/>
        </authorList>
    </citation>
    <scope>NUCLEOTIDE SEQUENCE [LARGE SCALE GENOMIC DNA]</scope>
    <source>
        <strain evidence="6 7">ATCC 201684</strain>
    </source>
</reference>
<comment type="subcellular location">
    <subcellularLocation>
        <location evidence="1">Membrane</location>
        <topology evidence="1">Multi-pass membrane protein</topology>
    </subcellularLocation>
</comment>
<evidence type="ECO:0000256" key="4">
    <source>
        <dbReference type="ARBA" id="ARBA00023136"/>
    </source>
</evidence>
<comment type="caution">
    <text evidence="6">The sequence shown here is derived from an EMBL/GenBank/DDBJ whole genome shotgun (WGS) entry which is preliminary data.</text>
</comment>
<evidence type="ECO:0000313" key="7">
    <source>
        <dbReference type="Proteomes" id="UP000481153"/>
    </source>
</evidence>
<evidence type="ECO:0000256" key="1">
    <source>
        <dbReference type="ARBA" id="ARBA00004141"/>
    </source>
</evidence>
<feature type="transmembrane region" description="Helical" evidence="5">
    <location>
        <begin position="375"/>
        <end position="397"/>
    </location>
</feature>
<dbReference type="Pfam" id="PF02535">
    <property type="entry name" value="Zip"/>
    <property type="match status" value="1"/>
</dbReference>
<organism evidence="6 7">
    <name type="scientific">Aphanomyces euteiches</name>
    <dbReference type="NCBI Taxonomy" id="100861"/>
    <lineage>
        <taxon>Eukaryota</taxon>
        <taxon>Sar</taxon>
        <taxon>Stramenopiles</taxon>
        <taxon>Oomycota</taxon>
        <taxon>Saprolegniomycetes</taxon>
        <taxon>Saprolegniales</taxon>
        <taxon>Verrucalvaceae</taxon>
        <taxon>Aphanomyces</taxon>
    </lineage>
</organism>
<feature type="transmembrane region" description="Helical" evidence="5">
    <location>
        <begin position="6"/>
        <end position="25"/>
    </location>
</feature>
<sequence length="398" mass="43064">MMDIFWFNIVTCGLLLALTILFSLLPLFITQQSTQTTWNTILKEKLPFLTAGVFLSTGMIHLLPDAVKLYNSYLYMIGGPEEPFPFVYFLASLGCFFVWCVDSLNFGNSGEVMAVAAAAKPNYETSICRIQVPPITSFGIPRRSRTFSASDALHPNKNEELSFQYNFVNSSIRQGFVDYGTCSCDHTMLSTSGLIKLTKEHTEADVLLAGNKCAVNVERKDQCVSDPHVHVHVTGSVSEHIVFSGESTVLPYLLAALFSVHSLIAGFSLGINSELSSAALATALAIVTHKFVEAVSVGANFAKAKSSVAPHRSIAVLVTYSFMTPLGIVAGMCLNSTLQGASSKLAQAVALGIGAGSFIYLAFHEVSEKDEKHETPIFEKISLFLVGVSVMTILAVYV</sequence>
<accession>A0A6G0XYZ4</accession>
<keyword evidence="3 5" id="KW-1133">Transmembrane helix</keyword>
<evidence type="ECO:0000256" key="5">
    <source>
        <dbReference type="SAM" id="Phobius"/>
    </source>
</evidence>
<name>A0A6G0XYZ4_9STRA</name>
<keyword evidence="4 5" id="KW-0472">Membrane</keyword>
<dbReference type="VEuPathDB" id="FungiDB:AeMF1_019196"/>
<evidence type="ECO:0000256" key="3">
    <source>
        <dbReference type="ARBA" id="ARBA00022989"/>
    </source>
</evidence>
<feature type="transmembrane region" description="Helical" evidence="5">
    <location>
        <begin position="46"/>
        <end position="63"/>
    </location>
</feature>
<dbReference type="GO" id="GO:0005886">
    <property type="term" value="C:plasma membrane"/>
    <property type="evidence" value="ECO:0007669"/>
    <property type="project" value="TreeGrafter"/>
</dbReference>
<feature type="transmembrane region" description="Helical" evidence="5">
    <location>
        <begin position="83"/>
        <end position="101"/>
    </location>
</feature>
<keyword evidence="2 5" id="KW-0812">Transmembrane</keyword>
<proteinExistence type="predicted"/>
<dbReference type="Proteomes" id="UP000481153">
    <property type="component" value="Unassembled WGS sequence"/>
</dbReference>
<evidence type="ECO:0008006" key="8">
    <source>
        <dbReference type="Google" id="ProtNLM"/>
    </source>
</evidence>
<keyword evidence="7" id="KW-1185">Reference proteome</keyword>
<dbReference type="InterPro" id="IPR003689">
    <property type="entry name" value="ZIP"/>
</dbReference>
<feature type="transmembrane region" description="Helical" evidence="5">
    <location>
        <begin position="314"/>
        <end position="338"/>
    </location>
</feature>
<gene>
    <name evidence="6" type="ORF">Ae201684_000195</name>
</gene>
<evidence type="ECO:0000256" key="2">
    <source>
        <dbReference type="ARBA" id="ARBA00022692"/>
    </source>
</evidence>
<dbReference type="GO" id="GO:0005385">
    <property type="term" value="F:zinc ion transmembrane transporter activity"/>
    <property type="evidence" value="ECO:0007669"/>
    <property type="project" value="TreeGrafter"/>
</dbReference>
<dbReference type="AlphaFoldDB" id="A0A6G0XYZ4"/>
<evidence type="ECO:0000313" key="6">
    <source>
        <dbReference type="EMBL" id="KAF0745747.1"/>
    </source>
</evidence>
<protein>
    <recommendedName>
        <fullName evidence="8">Zinc/iron permease</fullName>
    </recommendedName>
</protein>
<feature type="transmembrane region" description="Helical" evidence="5">
    <location>
        <begin position="344"/>
        <end position="363"/>
    </location>
</feature>